<dbReference type="SUPFAM" id="SSF53756">
    <property type="entry name" value="UDP-Glycosyltransferase/glycogen phosphorylase"/>
    <property type="match status" value="1"/>
</dbReference>
<proteinExistence type="inferred from homology"/>
<dbReference type="PANTHER" id="PTHR48045">
    <property type="entry name" value="UDP-GLYCOSYLTRANSFERASE 72B1"/>
    <property type="match status" value="1"/>
</dbReference>
<evidence type="ECO:0000256" key="4">
    <source>
        <dbReference type="RuleBase" id="RU003718"/>
    </source>
</evidence>
<comment type="similarity">
    <text evidence="1 4">Belongs to the UDP-glycosyltransferase family.</text>
</comment>
<dbReference type="Pfam" id="PF00201">
    <property type="entry name" value="UDPGT"/>
    <property type="match status" value="1"/>
</dbReference>
<keyword evidence="2 4" id="KW-0328">Glycosyltransferase</keyword>
<dbReference type="FunFam" id="3.40.50.2000:FF:000051">
    <property type="entry name" value="Glycosyltransferase"/>
    <property type="match status" value="1"/>
</dbReference>
<dbReference type="Gene3D" id="3.40.50.2000">
    <property type="entry name" value="Glycogen Phosphorylase B"/>
    <property type="match status" value="2"/>
</dbReference>
<sequence>MEKKTHIAVVPSPAGFSHLVPIIEFSKRFIHLHPDFHVTCIIPTLGSPPTSSKAYLQSLPSNIHSIFLPPISEDAFPKDTEAGKKIQLTITNSLPSLLDELKTLTSKAPLAAIVADPFAFEVLDFAKDLKTLSFMYFPASAMTLSCFLYIPKLDQQISGEFRDSTELIQLPGCVPIHGSDLPDPIQDRSSQVYEEMLERSRRLRLIDGILVNSFVEMEEGPIRALEEEAGRGGYPLVYPVGPITQIGSNQNGSDSESECIRWLENQPPNSVLYVSFGSGGTLSQHQINELAFGLEMSEEKFLWVVRVPSNSTSAAYLGSSTNEDPLQFLPEGFLERTKEQGLVIPSWAPQIPILSHSSTAAFLSHCGWNSALESIQHGVPLITWPLFAEQRMNSFMLTNVLKVGLRPKVNNDSIVERDEIAKVIKNLMEGEESKEIRRRLKDLRENAINAVLKEDGSSTKTMADVAQKWKSFSSNIYK</sequence>
<evidence type="ECO:0000256" key="1">
    <source>
        <dbReference type="ARBA" id="ARBA00009995"/>
    </source>
</evidence>
<dbReference type="PROSITE" id="PS00375">
    <property type="entry name" value="UDPGT"/>
    <property type="match status" value="1"/>
</dbReference>
<dbReference type="OrthoDB" id="5835829at2759"/>
<keyword evidence="3 4" id="KW-0808">Transferase</keyword>
<dbReference type="EMBL" id="JAAIUW010000006">
    <property type="protein sequence ID" value="KAF7825186.1"/>
    <property type="molecule type" value="Genomic_DNA"/>
</dbReference>
<dbReference type="CDD" id="cd03784">
    <property type="entry name" value="GT1_Gtf-like"/>
    <property type="match status" value="1"/>
</dbReference>
<dbReference type="AlphaFoldDB" id="A0A834WMX4"/>
<organism evidence="6 7">
    <name type="scientific">Senna tora</name>
    <dbReference type="NCBI Taxonomy" id="362788"/>
    <lineage>
        <taxon>Eukaryota</taxon>
        <taxon>Viridiplantae</taxon>
        <taxon>Streptophyta</taxon>
        <taxon>Embryophyta</taxon>
        <taxon>Tracheophyta</taxon>
        <taxon>Spermatophyta</taxon>
        <taxon>Magnoliopsida</taxon>
        <taxon>eudicotyledons</taxon>
        <taxon>Gunneridae</taxon>
        <taxon>Pentapetalae</taxon>
        <taxon>rosids</taxon>
        <taxon>fabids</taxon>
        <taxon>Fabales</taxon>
        <taxon>Fabaceae</taxon>
        <taxon>Caesalpinioideae</taxon>
        <taxon>Cassia clade</taxon>
        <taxon>Senna</taxon>
    </lineage>
</organism>
<protein>
    <recommendedName>
        <fullName evidence="5">Glycosyltransferase</fullName>
        <ecNumber evidence="5">2.4.1.-</ecNumber>
    </recommendedName>
</protein>
<comment type="caution">
    <text evidence="6">The sequence shown here is derived from an EMBL/GenBank/DDBJ whole genome shotgun (WGS) entry which is preliminary data.</text>
</comment>
<evidence type="ECO:0000256" key="5">
    <source>
        <dbReference type="RuleBase" id="RU362057"/>
    </source>
</evidence>
<evidence type="ECO:0000256" key="3">
    <source>
        <dbReference type="ARBA" id="ARBA00022679"/>
    </source>
</evidence>
<gene>
    <name evidence="6" type="ORF">G2W53_016350</name>
</gene>
<dbReference type="PANTHER" id="PTHR48045:SF11">
    <property type="entry name" value="UDP-GLYCOSYLTRANSFERASE 72B1"/>
    <property type="match status" value="1"/>
</dbReference>
<dbReference type="InterPro" id="IPR035595">
    <property type="entry name" value="UDP_glycos_trans_CS"/>
</dbReference>
<keyword evidence="7" id="KW-1185">Reference proteome</keyword>
<evidence type="ECO:0000313" key="6">
    <source>
        <dbReference type="EMBL" id="KAF7825186.1"/>
    </source>
</evidence>
<accession>A0A834WMX4</accession>
<evidence type="ECO:0000256" key="2">
    <source>
        <dbReference type="ARBA" id="ARBA00022676"/>
    </source>
</evidence>
<dbReference type="GO" id="GO:0008194">
    <property type="term" value="F:UDP-glycosyltransferase activity"/>
    <property type="evidence" value="ECO:0007669"/>
    <property type="project" value="InterPro"/>
</dbReference>
<dbReference type="Proteomes" id="UP000634136">
    <property type="component" value="Unassembled WGS sequence"/>
</dbReference>
<evidence type="ECO:0000313" key="7">
    <source>
        <dbReference type="Proteomes" id="UP000634136"/>
    </source>
</evidence>
<dbReference type="InterPro" id="IPR002213">
    <property type="entry name" value="UDP_glucos_trans"/>
</dbReference>
<dbReference type="FunFam" id="3.40.50.2000:FF:000054">
    <property type="entry name" value="Glycosyltransferase"/>
    <property type="match status" value="1"/>
</dbReference>
<name>A0A834WMX4_9FABA</name>
<reference evidence="6" key="1">
    <citation type="submission" date="2020-09" db="EMBL/GenBank/DDBJ databases">
        <title>Genome-Enabled Discovery of Anthraquinone Biosynthesis in Senna tora.</title>
        <authorList>
            <person name="Kang S.-H."/>
            <person name="Pandey R.P."/>
            <person name="Lee C.-M."/>
            <person name="Sim J.-S."/>
            <person name="Jeong J.-T."/>
            <person name="Choi B.-S."/>
            <person name="Jung M."/>
            <person name="Ginzburg D."/>
            <person name="Zhao K."/>
            <person name="Won S.Y."/>
            <person name="Oh T.-J."/>
            <person name="Yu Y."/>
            <person name="Kim N.-H."/>
            <person name="Lee O.R."/>
            <person name="Lee T.-H."/>
            <person name="Bashyal P."/>
            <person name="Kim T.-S."/>
            <person name="Lee W.-H."/>
            <person name="Kawkins C."/>
            <person name="Kim C.-K."/>
            <person name="Kim J.S."/>
            <person name="Ahn B.O."/>
            <person name="Rhee S.Y."/>
            <person name="Sohng J.K."/>
        </authorList>
    </citation>
    <scope>NUCLEOTIDE SEQUENCE</scope>
    <source>
        <tissue evidence="6">Leaf</tissue>
    </source>
</reference>
<dbReference type="EC" id="2.4.1.-" evidence="5"/>